<dbReference type="InterPro" id="IPR002656">
    <property type="entry name" value="Acyl_transf_3_dom"/>
</dbReference>
<dbReference type="EMBL" id="CARXXK010000004">
    <property type="protein sequence ID" value="CAI6365422.1"/>
    <property type="molecule type" value="Genomic_DNA"/>
</dbReference>
<dbReference type="SMART" id="SM00703">
    <property type="entry name" value="NRF"/>
    <property type="match status" value="1"/>
</dbReference>
<feature type="transmembrane region" description="Helical" evidence="1">
    <location>
        <begin position="562"/>
        <end position="586"/>
    </location>
</feature>
<accession>A0AAV0XBF8</accession>
<feature type="domain" description="Nose resistant-to-fluoxetine protein N-terminal" evidence="3">
    <location>
        <begin position="70"/>
        <end position="218"/>
    </location>
</feature>
<feature type="transmembrane region" description="Helical" evidence="1">
    <location>
        <begin position="482"/>
        <end position="503"/>
    </location>
</feature>
<evidence type="ECO:0000259" key="3">
    <source>
        <dbReference type="SMART" id="SM00703"/>
    </source>
</evidence>
<dbReference type="InterPro" id="IPR052728">
    <property type="entry name" value="O2_lipid_transport_reg"/>
</dbReference>
<evidence type="ECO:0000313" key="5">
    <source>
        <dbReference type="Proteomes" id="UP001160148"/>
    </source>
</evidence>
<feature type="transmembrane region" description="Helical" evidence="1">
    <location>
        <begin position="306"/>
        <end position="324"/>
    </location>
</feature>
<feature type="transmembrane region" description="Helical" evidence="1">
    <location>
        <begin position="532"/>
        <end position="550"/>
    </location>
</feature>
<keyword evidence="1" id="KW-0472">Membrane</keyword>
<evidence type="ECO:0000256" key="2">
    <source>
        <dbReference type="SAM" id="SignalP"/>
    </source>
</evidence>
<comment type="caution">
    <text evidence="4">The sequence shown here is derived from an EMBL/GenBank/DDBJ whole genome shotgun (WGS) entry which is preliminary data.</text>
</comment>
<gene>
    <name evidence="4" type="ORF">MEUPH1_LOCUS20139</name>
</gene>
<dbReference type="Pfam" id="PF20146">
    <property type="entry name" value="NRF"/>
    <property type="match status" value="1"/>
</dbReference>
<keyword evidence="1" id="KW-1133">Transmembrane helix</keyword>
<name>A0AAV0XBF8_9HEMI</name>
<feature type="transmembrane region" description="Helical" evidence="1">
    <location>
        <begin position="391"/>
        <end position="409"/>
    </location>
</feature>
<feature type="transmembrane region" description="Helical" evidence="1">
    <location>
        <begin position="455"/>
        <end position="475"/>
    </location>
</feature>
<feature type="signal peptide" evidence="2">
    <location>
        <begin position="1"/>
        <end position="24"/>
    </location>
</feature>
<dbReference type="Pfam" id="PF01757">
    <property type="entry name" value="Acyl_transf_3"/>
    <property type="match status" value="1"/>
</dbReference>
<sequence length="640" mass="73361">MSFYPPAVVAIVLITLLSTEYSNGQIASNNESVVELNAGASTQDAGIPGSWVSDLFYQALANFTVRHVGSSECRKQVEIYDNSLRNYTSWAVRMSESWNRYPVGILSGNRYQMGVYDECVDVHHPIRGQYCLSEIKLFPPEGKNYGFNRTENLDDFGNNHAWKTVLGWVDYPDQVQRNSLNLGICIPNTCTATDLQTSLQNELNKVFLPQQFKTVVKVNPLLCTVSGDMYPYNTAYYVTNVILGVLFLICGVSTAHHYIALSRQQDKKEDEREVPKSCYYIFSFIHSFKILLKFDKENELNMLNGWKAILMFVILMGHRFMYLVGNPIINPKFIENIYINGRQLYLTSMNLTDPFFFITGFLIYSTLIPIYKKSEKASVLVQLIMPIFYRVVRILPAYCAMMAITAHIVPHLGDGPLWPHKTWDEADICKNYWWTNMLFISNLIDSKYECLLASWYISCDVQFCVLGVIIVYIYTKNIKFGIGLLIAIIGISISVPFVITILTKREGIIKILLPFLENTRYSSTFNESYRASYVRAFPFFTGIATGIIIDKLKENKVKFSQITVYAGTFTIAVICLWVQFYGAIFYKRDRPYYPLEQALYSTLNHCTWAILFSWILACHFTSGYGKLNNFGHTLIQHKII</sequence>
<dbReference type="GO" id="GO:0016747">
    <property type="term" value="F:acyltransferase activity, transferring groups other than amino-acyl groups"/>
    <property type="evidence" value="ECO:0007669"/>
    <property type="project" value="InterPro"/>
</dbReference>
<dbReference type="PANTHER" id="PTHR11161">
    <property type="entry name" value="O-ACYLTRANSFERASE"/>
    <property type="match status" value="1"/>
</dbReference>
<protein>
    <recommendedName>
        <fullName evidence="3">Nose resistant-to-fluoxetine protein N-terminal domain-containing protein</fullName>
    </recommendedName>
</protein>
<feature type="chain" id="PRO_5043594887" description="Nose resistant-to-fluoxetine protein N-terminal domain-containing protein" evidence="2">
    <location>
        <begin position="25"/>
        <end position="640"/>
    </location>
</feature>
<feature type="transmembrane region" description="Helical" evidence="1">
    <location>
        <begin position="235"/>
        <end position="259"/>
    </location>
</feature>
<evidence type="ECO:0000256" key="1">
    <source>
        <dbReference type="SAM" id="Phobius"/>
    </source>
</evidence>
<organism evidence="4 5">
    <name type="scientific">Macrosiphum euphorbiae</name>
    <name type="common">potato aphid</name>
    <dbReference type="NCBI Taxonomy" id="13131"/>
    <lineage>
        <taxon>Eukaryota</taxon>
        <taxon>Metazoa</taxon>
        <taxon>Ecdysozoa</taxon>
        <taxon>Arthropoda</taxon>
        <taxon>Hexapoda</taxon>
        <taxon>Insecta</taxon>
        <taxon>Pterygota</taxon>
        <taxon>Neoptera</taxon>
        <taxon>Paraneoptera</taxon>
        <taxon>Hemiptera</taxon>
        <taxon>Sternorrhyncha</taxon>
        <taxon>Aphidomorpha</taxon>
        <taxon>Aphidoidea</taxon>
        <taxon>Aphididae</taxon>
        <taxon>Macrosiphini</taxon>
        <taxon>Macrosiphum</taxon>
    </lineage>
</organism>
<proteinExistence type="predicted"/>
<dbReference type="AlphaFoldDB" id="A0AAV0XBF8"/>
<dbReference type="PANTHER" id="PTHR11161:SF71">
    <property type="entry name" value="NOSE RESISTANT-TO-FLUOXETINE PROTEIN N-TERMINAL DOMAIN-CONTAINING PROTEIN"/>
    <property type="match status" value="1"/>
</dbReference>
<reference evidence="4 5" key="1">
    <citation type="submission" date="2023-01" db="EMBL/GenBank/DDBJ databases">
        <authorList>
            <person name="Whitehead M."/>
        </authorList>
    </citation>
    <scope>NUCLEOTIDE SEQUENCE [LARGE SCALE GENOMIC DNA]</scope>
</reference>
<feature type="transmembrane region" description="Helical" evidence="1">
    <location>
        <begin position="598"/>
        <end position="617"/>
    </location>
</feature>
<evidence type="ECO:0000313" key="4">
    <source>
        <dbReference type="EMBL" id="CAI6365422.1"/>
    </source>
</evidence>
<keyword evidence="1" id="KW-0812">Transmembrane</keyword>
<dbReference type="InterPro" id="IPR006621">
    <property type="entry name" value="Nose-resist-to-fluoxetine_N"/>
</dbReference>
<feature type="transmembrane region" description="Helical" evidence="1">
    <location>
        <begin position="354"/>
        <end position="371"/>
    </location>
</feature>
<keyword evidence="5" id="KW-1185">Reference proteome</keyword>
<dbReference type="Proteomes" id="UP001160148">
    <property type="component" value="Unassembled WGS sequence"/>
</dbReference>
<keyword evidence="2" id="KW-0732">Signal</keyword>